<dbReference type="InterPro" id="IPR037099">
    <property type="entry name" value="Fum_R/Succ_DH_flav-like_C_sf"/>
</dbReference>
<evidence type="ECO:0000256" key="3">
    <source>
        <dbReference type="ARBA" id="ARBA00008562"/>
    </source>
</evidence>
<evidence type="ECO:0000313" key="14">
    <source>
        <dbReference type="Proteomes" id="UP000198606"/>
    </source>
</evidence>
<accession>A0A1G8KDP7</accession>
<comment type="catalytic activity">
    <reaction evidence="10">
        <text>L-aspartate + O2 = iminosuccinate + H2O2</text>
        <dbReference type="Rhea" id="RHEA:25876"/>
        <dbReference type="ChEBI" id="CHEBI:15379"/>
        <dbReference type="ChEBI" id="CHEBI:16240"/>
        <dbReference type="ChEBI" id="CHEBI:29991"/>
        <dbReference type="ChEBI" id="CHEBI:77875"/>
        <dbReference type="EC" id="1.4.3.16"/>
    </reaction>
    <physiologicalReaction direction="left-to-right" evidence="10">
        <dbReference type="Rhea" id="RHEA:25877"/>
    </physiologicalReaction>
</comment>
<comment type="pathway">
    <text evidence="2">Cofactor biosynthesis; NAD(+) biosynthesis; iminoaspartate from L-aspartate (oxidase route): step 1/1.</text>
</comment>
<evidence type="ECO:0000256" key="1">
    <source>
        <dbReference type="ARBA" id="ARBA00001974"/>
    </source>
</evidence>
<comment type="similarity">
    <text evidence="3">Belongs to the FAD-dependent oxidoreductase 2 family. NadB subfamily.</text>
</comment>
<dbReference type="EMBL" id="FNDG01000016">
    <property type="protein sequence ID" value="SDI41533.1"/>
    <property type="molecule type" value="Genomic_DNA"/>
</dbReference>
<dbReference type="InterPro" id="IPR036188">
    <property type="entry name" value="FAD/NAD-bd_sf"/>
</dbReference>
<dbReference type="GO" id="GO:0009435">
    <property type="term" value="P:NAD+ biosynthetic process"/>
    <property type="evidence" value="ECO:0007669"/>
    <property type="project" value="InterPro"/>
</dbReference>
<dbReference type="PANTHER" id="PTHR42716:SF2">
    <property type="entry name" value="L-ASPARTATE OXIDASE, CHLOROPLASTIC"/>
    <property type="match status" value="1"/>
</dbReference>
<evidence type="ECO:0000256" key="8">
    <source>
        <dbReference type="ARBA" id="ARBA00022827"/>
    </source>
</evidence>
<dbReference type="SUPFAM" id="SSF51905">
    <property type="entry name" value="FAD/NAD(P)-binding domain"/>
    <property type="match status" value="1"/>
</dbReference>
<dbReference type="Gene3D" id="1.20.58.100">
    <property type="entry name" value="Fumarate reductase/succinate dehydrogenase flavoprotein-like, C-terminal domain"/>
    <property type="match status" value="1"/>
</dbReference>
<dbReference type="EC" id="1.4.3.16" evidence="4"/>
<dbReference type="Gene3D" id="3.90.700.10">
    <property type="entry name" value="Succinate dehydrogenase/fumarate reductase flavoprotein, catalytic domain"/>
    <property type="match status" value="1"/>
</dbReference>
<feature type="domain" description="Fumarate reductase/succinate dehydrogenase flavoprotein-like C-terminal" evidence="12">
    <location>
        <begin position="423"/>
        <end position="494"/>
    </location>
</feature>
<evidence type="ECO:0000256" key="2">
    <source>
        <dbReference type="ARBA" id="ARBA00004950"/>
    </source>
</evidence>
<dbReference type="Pfam" id="PF00890">
    <property type="entry name" value="FAD_binding_2"/>
    <property type="match status" value="1"/>
</dbReference>
<evidence type="ECO:0000256" key="7">
    <source>
        <dbReference type="ARBA" id="ARBA00022642"/>
    </source>
</evidence>
<keyword evidence="7" id="KW-0662">Pyridine nucleotide biosynthesis</keyword>
<evidence type="ECO:0000259" key="12">
    <source>
        <dbReference type="Pfam" id="PF02910"/>
    </source>
</evidence>
<protein>
    <recommendedName>
        <fullName evidence="5">L-aspartate oxidase</fullName>
        <ecNumber evidence="4">1.4.3.16</ecNumber>
    </recommendedName>
</protein>
<evidence type="ECO:0000256" key="4">
    <source>
        <dbReference type="ARBA" id="ARBA00012173"/>
    </source>
</evidence>
<proteinExistence type="inferred from homology"/>
<gene>
    <name evidence="13" type="ORF">SAMN05216588_11695</name>
</gene>
<dbReference type="PRINTS" id="PR00368">
    <property type="entry name" value="FADPNR"/>
</dbReference>
<evidence type="ECO:0000259" key="11">
    <source>
        <dbReference type="Pfam" id="PF00890"/>
    </source>
</evidence>
<dbReference type="STRING" id="29435.SAMN05216588_11695"/>
<dbReference type="RefSeq" id="WP_084307572.1">
    <property type="nucleotide sequence ID" value="NZ_FNDG01000016.1"/>
</dbReference>
<feature type="domain" description="FAD-dependent oxidoreductase 2 FAD-binding" evidence="11">
    <location>
        <begin position="12"/>
        <end position="356"/>
    </location>
</feature>
<organism evidence="13 14">
    <name type="scientific">Phytopseudomonas flavescens</name>
    <dbReference type="NCBI Taxonomy" id="29435"/>
    <lineage>
        <taxon>Bacteria</taxon>
        <taxon>Pseudomonadati</taxon>
        <taxon>Pseudomonadota</taxon>
        <taxon>Gammaproteobacteria</taxon>
        <taxon>Pseudomonadales</taxon>
        <taxon>Pseudomonadaceae</taxon>
        <taxon>Phytopseudomonas</taxon>
    </lineage>
</organism>
<evidence type="ECO:0000256" key="5">
    <source>
        <dbReference type="ARBA" id="ARBA00021901"/>
    </source>
</evidence>
<dbReference type="InterPro" id="IPR005288">
    <property type="entry name" value="NadB"/>
</dbReference>
<dbReference type="GO" id="GO:0008734">
    <property type="term" value="F:L-aspartate oxidase activity"/>
    <property type="evidence" value="ECO:0007669"/>
    <property type="project" value="UniProtKB-EC"/>
</dbReference>
<dbReference type="Proteomes" id="UP000198606">
    <property type="component" value="Unassembled WGS sequence"/>
</dbReference>
<name>A0A1G8KDP7_9GAMM</name>
<keyword evidence="9" id="KW-0560">Oxidoreductase</keyword>
<sequence>MTTRPPLLLSADVLVIGGGLAGTWAAVAAAREGVRVVLAEKGFCGTSGVTATAGPGHWWVAPEQRQAAIDKRVASAAGLGDPHWMARILETTWHTLPSLDRLYHFPRNEQGEKQYRALRGPEYMGAMRQLAVEHGVTLLDHSPALELLKNDAGELAGARGLQRQQQRDWQVQAPAVVLSTGGCAFHSRLLGSQNNTGDGYLMGVEAGAELSGMEFSSYYCIAPANSTMTRSMVYTFGRYFDAGGRELAIAQGPDFNLSLARALLEGPVYCRLDRIPDDIRKRLPYVQPNLMLPFDRSGIDPYRDRFPVTLHGEGTVRGVGGLRLIDEHCQTRLPGLFAAGDAASREAVTGAISGGGAVNSSWALSSGQWAGRGAARHARQHPAGTVRTHGIARVGLLPVGAQRDDSAALIRTVQDEMHPYDKNLFRNGEQLQRSLDALDNAWDRLREQSRTRDTPARLRWRETAAMLATARWCYGSALARKESRGMHQRSDAPGQSADFDVHLHSGGLDAPWVRRSGLSERSDTRSGATA</sequence>
<dbReference type="PANTHER" id="PTHR42716">
    <property type="entry name" value="L-ASPARTATE OXIDASE"/>
    <property type="match status" value="1"/>
</dbReference>
<evidence type="ECO:0000256" key="6">
    <source>
        <dbReference type="ARBA" id="ARBA00022630"/>
    </source>
</evidence>
<reference evidence="13 14" key="1">
    <citation type="submission" date="2016-10" db="EMBL/GenBank/DDBJ databases">
        <authorList>
            <person name="de Groot N.N."/>
        </authorList>
    </citation>
    <scope>NUCLEOTIDE SEQUENCE [LARGE SCALE GENOMIC DNA]</scope>
    <source>
        <strain evidence="13 14">LMG 18387</strain>
    </source>
</reference>
<evidence type="ECO:0000256" key="10">
    <source>
        <dbReference type="ARBA" id="ARBA00048305"/>
    </source>
</evidence>
<comment type="cofactor">
    <cofactor evidence="1">
        <name>FAD</name>
        <dbReference type="ChEBI" id="CHEBI:57692"/>
    </cofactor>
</comment>
<keyword evidence="6" id="KW-0285">Flavoprotein</keyword>
<keyword evidence="8" id="KW-0274">FAD</keyword>
<dbReference type="Pfam" id="PF02910">
    <property type="entry name" value="Succ_DH_flav_C"/>
    <property type="match status" value="1"/>
</dbReference>
<dbReference type="InterPro" id="IPR003953">
    <property type="entry name" value="FAD-dep_OxRdtase_2_FAD-bd"/>
</dbReference>
<evidence type="ECO:0000313" key="13">
    <source>
        <dbReference type="EMBL" id="SDI41533.1"/>
    </source>
</evidence>
<dbReference type="Gene3D" id="3.50.50.60">
    <property type="entry name" value="FAD/NAD(P)-binding domain"/>
    <property type="match status" value="1"/>
</dbReference>
<dbReference type="PRINTS" id="PR00469">
    <property type="entry name" value="PNDRDTASEII"/>
</dbReference>
<dbReference type="SUPFAM" id="SSF46977">
    <property type="entry name" value="Succinate dehydrogenase/fumarate reductase flavoprotein C-terminal domain"/>
    <property type="match status" value="1"/>
</dbReference>
<evidence type="ECO:0000256" key="9">
    <source>
        <dbReference type="ARBA" id="ARBA00023002"/>
    </source>
</evidence>
<dbReference type="InterPro" id="IPR027477">
    <property type="entry name" value="Succ_DH/fumarate_Rdtase_cat_sf"/>
</dbReference>
<dbReference type="InterPro" id="IPR015939">
    <property type="entry name" value="Fum_Rdtase/Succ_DH_flav-like_C"/>
</dbReference>
<dbReference type="AlphaFoldDB" id="A0A1G8KDP7"/>